<dbReference type="Gene3D" id="3.80.10.10">
    <property type="entry name" value="Ribonuclease Inhibitor"/>
    <property type="match status" value="1"/>
</dbReference>
<evidence type="ECO:0000313" key="3">
    <source>
        <dbReference type="Proteomes" id="UP000218811"/>
    </source>
</evidence>
<proteinExistence type="predicted"/>
<dbReference type="STRING" id="742152.A0A2H3JR62"/>
<accession>A0A2H3JR62</accession>
<reference evidence="2 3" key="1">
    <citation type="journal article" date="2012" name="Science">
        <title>The Paleozoic origin of enzymatic lignin decomposition reconstructed from 31 fungal genomes.</title>
        <authorList>
            <person name="Floudas D."/>
            <person name="Binder M."/>
            <person name="Riley R."/>
            <person name="Barry K."/>
            <person name="Blanchette R.A."/>
            <person name="Henrissat B."/>
            <person name="Martinez A.T."/>
            <person name="Otillar R."/>
            <person name="Spatafora J.W."/>
            <person name="Yadav J.S."/>
            <person name="Aerts A."/>
            <person name="Benoit I."/>
            <person name="Boyd A."/>
            <person name="Carlson A."/>
            <person name="Copeland A."/>
            <person name="Coutinho P.M."/>
            <person name="de Vries R.P."/>
            <person name="Ferreira P."/>
            <person name="Findley K."/>
            <person name="Foster B."/>
            <person name="Gaskell J."/>
            <person name="Glotzer D."/>
            <person name="Gorecki P."/>
            <person name="Heitman J."/>
            <person name="Hesse C."/>
            <person name="Hori C."/>
            <person name="Igarashi K."/>
            <person name="Jurgens J.A."/>
            <person name="Kallen N."/>
            <person name="Kersten P."/>
            <person name="Kohler A."/>
            <person name="Kuees U."/>
            <person name="Kumar T.K.A."/>
            <person name="Kuo A."/>
            <person name="LaButti K."/>
            <person name="Larrondo L.F."/>
            <person name="Lindquist E."/>
            <person name="Ling A."/>
            <person name="Lombard V."/>
            <person name="Lucas S."/>
            <person name="Lundell T."/>
            <person name="Martin R."/>
            <person name="McLaughlin D.J."/>
            <person name="Morgenstern I."/>
            <person name="Morin E."/>
            <person name="Murat C."/>
            <person name="Nagy L.G."/>
            <person name="Nolan M."/>
            <person name="Ohm R.A."/>
            <person name="Patyshakuliyeva A."/>
            <person name="Rokas A."/>
            <person name="Ruiz-Duenas F.J."/>
            <person name="Sabat G."/>
            <person name="Salamov A."/>
            <person name="Samejima M."/>
            <person name="Schmutz J."/>
            <person name="Slot J.C."/>
            <person name="St John F."/>
            <person name="Stenlid J."/>
            <person name="Sun H."/>
            <person name="Sun S."/>
            <person name="Syed K."/>
            <person name="Tsang A."/>
            <person name="Wiebenga A."/>
            <person name="Young D."/>
            <person name="Pisabarro A."/>
            <person name="Eastwood D.C."/>
            <person name="Martin F."/>
            <person name="Cullen D."/>
            <person name="Grigoriev I.V."/>
            <person name="Hibbett D.S."/>
        </authorList>
    </citation>
    <scope>NUCLEOTIDE SEQUENCE [LARGE SCALE GENOMIC DNA]</scope>
    <source>
        <strain evidence="2 3">MD-104</strain>
    </source>
</reference>
<dbReference type="OrthoDB" id="5354526at2759"/>
<name>A0A2H3JR62_WOLCO</name>
<dbReference type="InterPro" id="IPR032675">
    <property type="entry name" value="LRR_dom_sf"/>
</dbReference>
<dbReference type="InterPro" id="IPR001810">
    <property type="entry name" value="F-box_dom"/>
</dbReference>
<evidence type="ECO:0000259" key="1">
    <source>
        <dbReference type="Pfam" id="PF12937"/>
    </source>
</evidence>
<dbReference type="SUPFAM" id="SSF81383">
    <property type="entry name" value="F-box domain"/>
    <property type="match status" value="1"/>
</dbReference>
<dbReference type="OMA" id="VIPWNRY"/>
<dbReference type="InterPro" id="IPR036047">
    <property type="entry name" value="F-box-like_dom_sf"/>
</dbReference>
<dbReference type="EMBL" id="KB468168">
    <property type="protein sequence ID" value="PCH44636.1"/>
    <property type="molecule type" value="Genomic_DNA"/>
</dbReference>
<organism evidence="2 3">
    <name type="scientific">Wolfiporia cocos (strain MD-104)</name>
    <name type="common">Brown rot fungus</name>
    <dbReference type="NCBI Taxonomy" id="742152"/>
    <lineage>
        <taxon>Eukaryota</taxon>
        <taxon>Fungi</taxon>
        <taxon>Dikarya</taxon>
        <taxon>Basidiomycota</taxon>
        <taxon>Agaricomycotina</taxon>
        <taxon>Agaricomycetes</taxon>
        <taxon>Polyporales</taxon>
        <taxon>Phaeolaceae</taxon>
        <taxon>Wolfiporia</taxon>
    </lineage>
</organism>
<dbReference type="Pfam" id="PF12937">
    <property type="entry name" value="F-box-like"/>
    <property type="match status" value="1"/>
</dbReference>
<protein>
    <recommendedName>
        <fullName evidence="1">F-box domain-containing protein</fullName>
    </recommendedName>
</protein>
<gene>
    <name evidence="2" type="ORF">WOLCODRAFT_77723</name>
</gene>
<dbReference type="Proteomes" id="UP000218811">
    <property type="component" value="Unassembled WGS sequence"/>
</dbReference>
<sequence length="513" mass="57926">MDSETVPAELWMEIFELLPNPSDLYSIMCASKRFHDLAVRAIHRHVIWKTPPHVAHNLPIWDHNPGMEIAIRALELGVSALPAAVSGNEIDLSGQSTWRNVIHPGDARMSRTLAYHSLDQQAFASIALHNAMLARINTFVNLESLALVNLLMSNDHFALIRTLPRLCSLRIEYCVVPTRNAVEPFDYKAIPITELALLNLRRPFSEVHREMVIEDDLTTVLNFALAHDLRTLRIDSTADVFRHVFSARLIQRQAHAIPARLARLFIQRRQLPQPPIPGEATFPDGHLYAFLAHATSLTTYSTYHPVPSYQLIASGALPQLRCYSGPVESVANILPDRPIEALQLLQCTHGQSINNNRDGLNALAHVATALPELPTLSVGFARWDDEILHAIARLFPKLQWLQIVYGHGGPSEDMMVKMGPELLARLPNLQTLKLYRRPAEDGAKPEHPSCMFDESFDSIEEELRNLVIPWNRWCPALREVQLISGYTMLRGYSGGPWNLLRLKRLEDIGNFQF</sequence>
<dbReference type="AlphaFoldDB" id="A0A2H3JR62"/>
<feature type="domain" description="F-box" evidence="1">
    <location>
        <begin position="6"/>
        <end position="40"/>
    </location>
</feature>
<dbReference type="SUPFAM" id="SSF52047">
    <property type="entry name" value="RNI-like"/>
    <property type="match status" value="1"/>
</dbReference>
<evidence type="ECO:0000313" key="2">
    <source>
        <dbReference type="EMBL" id="PCH44636.1"/>
    </source>
</evidence>
<keyword evidence="3" id="KW-1185">Reference proteome</keyword>